<accession>A0A6B3J4K1</accession>
<organism evidence="2">
    <name type="scientific">Staphylococcus aureus</name>
    <dbReference type="NCBI Taxonomy" id="1280"/>
    <lineage>
        <taxon>Bacteria</taxon>
        <taxon>Bacillati</taxon>
        <taxon>Bacillota</taxon>
        <taxon>Bacilli</taxon>
        <taxon>Bacillales</taxon>
        <taxon>Staphylococcaceae</taxon>
        <taxon>Staphylococcus</taxon>
    </lineage>
</organism>
<feature type="compositionally biased region" description="Polar residues" evidence="1">
    <location>
        <begin position="187"/>
        <end position="196"/>
    </location>
</feature>
<feature type="non-terminal residue" evidence="2">
    <location>
        <position position="1"/>
    </location>
</feature>
<dbReference type="RefSeq" id="WP_164055177.1">
    <property type="nucleotide sequence ID" value="NZ_JAAGRA010000116.1"/>
</dbReference>
<comment type="caution">
    <text evidence="2">The sequence shown here is derived from an EMBL/GenBank/DDBJ whole genome shotgun (WGS) entry which is preliminary data.</text>
</comment>
<dbReference type="InterPro" id="IPR051197">
    <property type="entry name" value="ECM-binding_protein"/>
</dbReference>
<evidence type="ECO:0000256" key="1">
    <source>
        <dbReference type="SAM" id="MobiDB-lite"/>
    </source>
</evidence>
<dbReference type="PANTHER" id="PTHR33150">
    <property type="entry name" value="EXTRACELLULAR MATRIX-BINDING PROTEIN EBH"/>
    <property type="match status" value="1"/>
</dbReference>
<gene>
    <name evidence="2" type="primary">ebh</name>
    <name evidence="2" type="ORF">G0004_13965</name>
</gene>
<dbReference type="AlphaFoldDB" id="A0A6B3J4K1"/>
<sequence>HKDTEDLYISLKIIDVKQPEGDQRVYRTSTYDLTTDEISKVKQAFINANRDAITFAEGDISVTNTPNGANVSTVTVNINKGRLTKSFTSNLANMNFLRWVNFPQDYTVSWTNAKIASRPTDGGLSWSDDHKSLIYRYDATLGTPITTNDILTMLKATTTVPGLRNNIAGNEKTQAEAGGRPNYRPTGYSQANASSDGQRQYTLNGQVIQVLDIINPTNGFGGQTITNSNVRANHSNSTVVSVNEPAANGAGAFTIDHVVKNNTTHNAADAVYKAQLYLSPYGPKQYVEHLNQNTGNTTDAINIYFVPSDLVNPTISVGNYANHQVFSGETFTNTITANDNFGVQSVTVPNTSQIT</sequence>
<reference evidence="2" key="1">
    <citation type="journal article" date="2020" name="Antimicrob. Agents Chemother.">
        <title>Novel insights into the classification of staphylococcal beta-lactamases in relation to the cefazolin inoculum effect.</title>
        <authorList>
            <person name="Carvajal L.P."/>
            <person name="Rincon S."/>
            <person name="Echeverri A."/>
            <person name="Porras J."/>
            <person name="Rios R."/>
            <person name="Ordonez K."/>
            <person name="Seas C."/>
            <person name="Gomez-Villegas S."/>
            <person name="Diaz L."/>
            <person name="Arias C.A."/>
            <person name="Reyes J."/>
        </authorList>
    </citation>
    <scope>NUCLEOTIDE SEQUENCE</scope>
    <source>
        <strain evidence="2">5420</strain>
    </source>
</reference>
<evidence type="ECO:0000313" key="2">
    <source>
        <dbReference type="EMBL" id="NEF41556.1"/>
    </source>
</evidence>
<dbReference type="NCBIfam" id="TIGR04264">
    <property type="entry name" value="hyperosmo_Ebh"/>
    <property type="match status" value="1"/>
</dbReference>
<protein>
    <submittedName>
        <fullName evidence="2">Hyperosmolarity resistance protein Ebh</fullName>
    </submittedName>
</protein>
<dbReference type="EMBL" id="JAAGRA010000116">
    <property type="protein sequence ID" value="NEF41556.1"/>
    <property type="molecule type" value="Genomic_DNA"/>
</dbReference>
<proteinExistence type="predicted"/>
<feature type="region of interest" description="Disordered" evidence="1">
    <location>
        <begin position="165"/>
        <end position="196"/>
    </location>
</feature>
<dbReference type="InterPro" id="IPR026361">
    <property type="entry name" value="Ebh_dom"/>
</dbReference>
<feature type="non-terminal residue" evidence="2">
    <location>
        <position position="355"/>
    </location>
</feature>
<dbReference type="PANTHER" id="PTHR33150:SF1">
    <property type="entry name" value="EXTRACELLULAR MATRIX-BINDING PROTEIN EBH"/>
    <property type="match status" value="1"/>
</dbReference>
<name>A0A6B3J4K1_STAAU</name>